<dbReference type="Pfam" id="PF04071">
    <property type="entry name" value="zf-like"/>
    <property type="match status" value="1"/>
</dbReference>
<evidence type="ECO:0000259" key="1">
    <source>
        <dbReference type="Pfam" id="PF04071"/>
    </source>
</evidence>
<evidence type="ECO:0000313" key="2">
    <source>
        <dbReference type="EMBL" id="SEA07528.1"/>
    </source>
</evidence>
<name>A0A1H3Y9G3_9FIRM</name>
<organism evidence="2 3">
    <name type="scientific">Eubacterium aggregans</name>
    <dbReference type="NCBI Taxonomy" id="81409"/>
    <lineage>
        <taxon>Bacteria</taxon>
        <taxon>Bacillati</taxon>
        <taxon>Bacillota</taxon>
        <taxon>Clostridia</taxon>
        <taxon>Eubacteriales</taxon>
        <taxon>Eubacteriaceae</taxon>
        <taxon>Eubacterium</taxon>
    </lineage>
</organism>
<evidence type="ECO:0000313" key="3">
    <source>
        <dbReference type="Proteomes" id="UP000199394"/>
    </source>
</evidence>
<protein>
    <submittedName>
        <fullName evidence="2">Zn-finger-like domain-containing protein</fullName>
    </submittedName>
</protein>
<gene>
    <name evidence="2" type="ORF">SAMN04515656_10398</name>
</gene>
<accession>A0A1H3Y9G3</accession>
<feature type="domain" description="Cysteine-rich small" evidence="1">
    <location>
        <begin position="6"/>
        <end position="88"/>
    </location>
</feature>
<dbReference type="STRING" id="81409.SAMN04515656_10398"/>
<dbReference type="AlphaFoldDB" id="A0A1H3Y9G3"/>
<dbReference type="RefSeq" id="WP_090304787.1">
    <property type="nucleotide sequence ID" value="NZ_FNRK01000003.1"/>
</dbReference>
<sequence length="96" mass="11071">MAKTEHFKFFQHRECEYFPCHRGVPEEAFNCLFCYCPLYALGDQCGGHFTYTKSGIKNCTDCTVPHQAKNYDDMVKKVRILIEQVKESKEPGGNVL</sequence>
<dbReference type="EMBL" id="FNRK01000003">
    <property type="protein sequence ID" value="SEA07528.1"/>
    <property type="molecule type" value="Genomic_DNA"/>
</dbReference>
<dbReference type="InterPro" id="IPR007212">
    <property type="entry name" value="Zf-like"/>
</dbReference>
<reference evidence="2 3" key="1">
    <citation type="submission" date="2016-10" db="EMBL/GenBank/DDBJ databases">
        <authorList>
            <person name="de Groot N.N."/>
        </authorList>
    </citation>
    <scope>NUCLEOTIDE SEQUENCE [LARGE SCALE GENOMIC DNA]</scope>
    <source>
        <strain evidence="2 3">SR12</strain>
    </source>
</reference>
<proteinExistence type="predicted"/>
<dbReference type="OrthoDB" id="9799337at2"/>
<dbReference type="Proteomes" id="UP000199394">
    <property type="component" value="Unassembled WGS sequence"/>
</dbReference>
<keyword evidence="3" id="KW-1185">Reference proteome</keyword>